<keyword evidence="1" id="KW-1133">Transmembrane helix</keyword>
<dbReference type="Proteomes" id="UP001343724">
    <property type="component" value="Unassembled WGS sequence"/>
</dbReference>
<evidence type="ECO:0000313" key="3">
    <source>
        <dbReference type="Proteomes" id="UP001343724"/>
    </source>
</evidence>
<evidence type="ECO:0008006" key="4">
    <source>
        <dbReference type="Google" id="ProtNLM"/>
    </source>
</evidence>
<keyword evidence="1" id="KW-0472">Membrane</keyword>
<keyword evidence="3" id="KW-1185">Reference proteome</keyword>
<organism evidence="2 3">
    <name type="scientific">Adlercreutzia shanghongiae</name>
    <dbReference type="NCBI Taxonomy" id="3111773"/>
    <lineage>
        <taxon>Bacteria</taxon>
        <taxon>Bacillati</taxon>
        <taxon>Actinomycetota</taxon>
        <taxon>Coriobacteriia</taxon>
        <taxon>Eggerthellales</taxon>
        <taxon>Eggerthellaceae</taxon>
        <taxon>Adlercreutzia</taxon>
    </lineage>
</organism>
<proteinExistence type="predicted"/>
<feature type="transmembrane region" description="Helical" evidence="1">
    <location>
        <begin position="6"/>
        <end position="25"/>
    </location>
</feature>
<evidence type="ECO:0000313" key="2">
    <source>
        <dbReference type="EMBL" id="MEC4295366.1"/>
    </source>
</evidence>
<gene>
    <name evidence="2" type="ORF">VJ920_08580</name>
</gene>
<protein>
    <recommendedName>
        <fullName evidence="4">FeoB-associated Cys-rich membrane protein</fullName>
    </recommendedName>
</protein>
<name>A0ABU6J0B3_9ACTN</name>
<sequence length="92" mass="9303">MQGLAFNAPTVVILLVILGLAALAIRRMTRRGLCDCGDHCGDGERGCAGCSHCAAAAHDGAEPSQDGQGDPPCCQAAQRMTRAALAAAHNGS</sequence>
<dbReference type="RefSeq" id="WP_326454876.1">
    <property type="nucleotide sequence ID" value="NZ_JAYMFH010000012.1"/>
</dbReference>
<keyword evidence="1" id="KW-0812">Transmembrane</keyword>
<comment type="caution">
    <text evidence="2">The sequence shown here is derived from an EMBL/GenBank/DDBJ whole genome shotgun (WGS) entry which is preliminary data.</text>
</comment>
<evidence type="ECO:0000256" key="1">
    <source>
        <dbReference type="SAM" id="Phobius"/>
    </source>
</evidence>
<dbReference type="EMBL" id="JAYMFH010000012">
    <property type="protein sequence ID" value="MEC4295366.1"/>
    <property type="molecule type" value="Genomic_DNA"/>
</dbReference>
<reference evidence="2 3" key="1">
    <citation type="submission" date="2024-01" db="EMBL/GenBank/DDBJ databases">
        <title>novel species in genus Adlercreutzia.</title>
        <authorList>
            <person name="Liu X."/>
        </authorList>
    </citation>
    <scope>NUCLEOTIDE SEQUENCE [LARGE SCALE GENOMIC DNA]</scope>
    <source>
        <strain evidence="2 3">R22</strain>
    </source>
</reference>
<accession>A0ABU6J0B3</accession>